<gene>
    <name evidence="3" type="ORF">GCM10011289_06780</name>
</gene>
<dbReference type="Pfam" id="PF01557">
    <property type="entry name" value="FAA_hydrolase"/>
    <property type="match status" value="1"/>
</dbReference>
<dbReference type="RefSeq" id="WP_189531207.1">
    <property type="nucleotide sequence ID" value="NZ_BMYX01000002.1"/>
</dbReference>
<reference evidence="3" key="2">
    <citation type="submission" date="2020-09" db="EMBL/GenBank/DDBJ databases">
        <authorList>
            <person name="Sun Q."/>
            <person name="Kim S."/>
        </authorList>
    </citation>
    <scope>NUCLEOTIDE SEQUENCE</scope>
    <source>
        <strain evidence="3">KCTC 32182</strain>
    </source>
</reference>
<dbReference type="PANTHER" id="PTHR11820:SF7">
    <property type="entry name" value="ACYLPYRUVASE FAHD1, MITOCHONDRIAL"/>
    <property type="match status" value="1"/>
</dbReference>
<feature type="domain" description="Fumarylacetoacetase-like C-terminal" evidence="2">
    <location>
        <begin position="15"/>
        <end position="207"/>
    </location>
</feature>
<accession>A0A918NZD6</accession>
<dbReference type="AlphaFoldDB" id="A0A918NZD6"/>
<dbReference type="GO" id="GO:0046872">
    <property type="term" value="F:metal ion binding"/>
    <property type="evidence" value="ECO:0007669"/>
    <property type="project" value="UniProtKB-KW"/>
</dbReference>
<dbReference type="GO" id="GO:0018773">
    <property type="term" value="F:acetylpyruvate hydrolase activity"/>
    <property type="evidence" value="ECO:0007669"/>
    <property type="project" value="TreeGrafter"/>
</dbReference>
<dbReference type="Proteomes" id="UP000645257">
    <property type="component" value="Unassembled WGS sequence"/>
</dbReference>
<dbReference type="InterPro" id="IPR011234">
    <property type="entry name" value="Fumarylacetoacetase-like_C"/>
</dbReference>
<protein>
    <submittedName>
        <fullName evidence="3">Isomerase</fullName>
    </submittedName>
</protein>
<keyword evidence="4" id="KW-1185">Reference proteome</keyword>
<evidence type="ECO:0000313" key="3">
    <source>
        <dbReference type="EMBL" id="GGY06859.1"/>
    </source>
</evidence>
<dbReference type="Gene3D" id="3.90.850.10">
    <property type="entry name" value="Fumarylacetoacetase-like, C-terminal domain"/>
    <property type="match status" value="1"/>
</dbReference>
<evidence type="ECO:0000313" key="4">
    <source>
        <dbReference type="Proteomes" id="UP000645257"/>
    </source>
</evidence>
<sequence>MKNVKLDGRETRVSTIFCIGRNYAAHAAELGNAIEEEPLVFLKPLSSLLPEGEPIVLPSWSQDIHHECELVLLIGKGGRNIPERDALAHVAGFGIGLDLTARDVQTELKKKGHPWTRAKGFPGAACVSAFVSPSNGRLPEVFRFSLAVNGEVRQRGDTSLMLFPIARLVSHLSSLYGLQEGDLVYTGTPEGVGPLQGGDRLSLTLDGHPGAQWSVA</sequence>
<reference evidence="3" key="1">
    <citation type="journal article" date="2014" name="Int. J. Syst. Evol. Microbiol.">
        <title>Complete genome sequence of Corynebacterium casei LMG S-19264T (=DSM 44701T), isolated from a smear-ripened cheese.</title>
        <authorList>
            <consortium name="US DOE Joint Genome Institute (JGI-PGF)"/>
            <person name="Walter F."/>
            <person name="Albersmeier A."/>
            <person name="Kalinowski J."/>
            <person name="Ruckert C."/>
        </authorList>
    </citation>
    <scope>NUCLEOTIDE SEQUENCE</scope>
    <source>
        <strain evidence="3">KCTC 32182</strain>
    </source>
</reference>
<evidence type="ECO:0000259" key="2">
    <source>
        <dbReference type="Pfam" id="PF01557"/>
    </source>
</evidence>
<comment type="caution">
    <text evidence="3">The sequence shown here is derived from an EMBL/GenBank/DDBJ whole genome shotgun (WGS) entry which is preliminary data.</text>
</comment>
<name>A0A918NZD6_9NEIS</name>
<dbReference type="EMBL" id="BMYX01000002">
    <property type="protein sequence ID" value="GGY06859.1"/>
    <property type="molecule type" value="Genomic_DNA"/>
</dbReference>
<proteinExistence type="predicted"/>
<dbReference type="InterPro" id="IPR036663">
    <property type="entry name" value="Fumarylacetoacetase_C_sf"/>
</dbReference>
<organism evidence="3 4">
    <name type="scientific">Paludibacterium paludis</name>
    <dbReference type="NCBI Taxonomy" id="1225769"/>
    <lineage>
        <taxon>Bacteria</taxon>
        <taxon>Pseudomonadati</taxon>
        <taxon>Pseudomonadota</taxon>
        <taxon>Betaproteobacteria</taxon>
        <taxon>Neisseriales</taxon>
        <taxon>Chromobacteriaceae</taxon>
        <taxon>Paludibacterium</taxon>
    </lineage>
</organism>
<keyword evidence="1" id="KW-0479">Metal-binding</keyword>
<dbReference type="GO" id="GO:0016853">
    <property type="term" value="F:isomerase activity"/>
    <property type="evidence" value="ECO:0007669"/>
    <property type="project" value="UniProtKB-KW"/>
</dbReference>
<dbReference type="PANTHER" id="PTHR11820">
    <property type="entry name" value="ACYLPYRUVASE"/>
    <property type="match status" value="1"/>
</dbReference>
<evidence type="ECO:0000256" key="1">
    <source>
        <dbReference type="ARBA" id="ARBA00022723"/>
    </source>
</evidence>
<dbReference type="SUPFAM" id="SSF56529">
    <property type="entry name" value="FAH"/>
    <property type="match status" value="1"/>
</dbReference>
<keyword evidence="3" id="KW-0413">Isomerase</keyword>